<dbReference type="Proteomes" id="UP000640274">
    <property type="component" value="Unassembled WGS sequence"/>
</dbReference>
<gene>
    <name evidence="1" type="ORF">JFN88_03565</name>
</gene>
<dbReference type="EMBL" id="JAELUP010000007">
    <property type="protein sequence ID" value="MBJ6360400.1"/>
    <property type="molecule type" value="Genomic_DNA"/>
</dbReference>
<dbReference type="RefSeq" id="WP_199017924.1">
    <property type="nucleotide sequence ID" value="NZ_JAELUP010000007.1"/>
</dbReference>
<dbReference type="SUPFAM" id="SSF46689">
    <property type="entry name" value="Homeodomain-like"/>
    <property type="match status" value="1"/>
</dbReference>
<dbReference type="AlphaFoldDB" id="A0A934MJX4"/>
<dbReference type="InterPro" id="IPR009057">
    <property type="entry name" value="Homeodomain-like_sf"/>
</dbReference>
<comment type="caution">
    <text evidence="1">The sequence shown here is derived from an EMBL/GenBank/DDBJ whole genome shotgun (WGS) entry which is preliminary data.</text>
</comment>
<accession>A0A934MJX4</accession>
<organism evidence="1 2">
    <name type="scientific">Paenibacillus roseus</name>
    <dbReference type="NCBI Taxonomy" id="2798579"/>
    <lineage>
        <taxon>Bacteria</taxon>
        <taxon>Bacillati</taxon>
        <taxon>Bacillota</taxon>
        <taxon>Bacilli</taxon>
        <taxon>Bacillales</taxon>
        <taxon>Paenibacillaceae</taxon>
        <taxon>Paenibacillus</taxon>
    </lineage>
</organism>
<sequence>MITYSIQTLAPSRTPETTLATEKTWYTPEEKLNVYLDIWQNKKTVVQYAQELGISVERIARWEQQAAAFIGKLLHGQEQLKEKQNQLQQQLAGTQSALDKKSAHLDWLKTTLAANTSRKERSHWVDYHCRDLPLNVQTDLLKLNRSSLYYKSAAVQKKQ</sequence>
<evidence type="ECO:0000313" key="1">
    <source>
        <dbReference type="EMBL" id="MBJ6360400.1"/>
    </source>
</evidence>
<evidence type="ECO:0000313" key="2">
    <source>
        <dbReference type="Proteomes" id="UP000640274"/>
    </source>
</evidence>
<name>A0A934MJX4_9BACL</name>
<protein>
    <submittedName>
        <fullName evidence="1">Uncharacterized protein</fullName>
    </submittedName>
</protein>
<keyword evidence="2" id="KW-1185">Reference proteome</keyword>
<reference evidence="1" key="1">
    <citation type="submission" date="2020-12" db="EMBL/GenBank/DDBJ databases">
        <authorList>
            <person name="Huq M.A."/>
        </authorList>
    </citation>
    <scope>NUCLEOTIDE SEQUENCE</scope>
    <source>
        <strain evidence="1">MAHUQ-46</strain>
    </source>
</reference>
<proteinExistence type="predicted"/>